<organism evidence="1 2">
    <name type="scientific">Coccomyxa viridis</name>
    <dbReference type="NCBI Taxonomy" id="1274662"/>
    <lineage>
        <taxon>Eukaryota</taxon>
        <taxon>Viridiplantae</taxon>
        <taxon>Chlorophyta</taxon>
        <taxon>core chlorophytes</taxon>
        <taxon>Trebouxiophyceae</taxon>
        <taxon>Trebouxiophyceae incertae sedis</taxon>
        <taxon>Coccomyxaceae</taxon>
        <taxon>Coccomyxa</taxon>
    </lineage>
</organism>
<sequence length="245" mass="26644">MSEGPKVKGHLIITVAEASGKNKDDQLVWDPNFVEGFVKVEIRGEKGQKVKVQSTPKRVLANSINWQEELILDVVENSNELRIMLCREKRSGTRTGTSVIAACGIFVNDIMDAVPIDKYFELFKPGQGGEGGFIRIGMDYVKTLKDRDGKSAPDTKSQPMGYKPALSFKGYAPDNGGYGESSKPSDKPKKKGPPIVKILLGAAVLAGAAFGALKVAETKGIKLELKREAGVDTVQERKKSSKFPF</sequence>
<protein>
    <submittedName>
        <fullName evidence="1">G910 protein</fullName>
    </submittedName>
</protein>
<accession>A0ABP1FKK3</accession>
<reference evidence="1 2" key="1">
    <citation type="submission" date="2024-06" db="EMBL/GenBank/DDBJ databases">
        <authorList>
            <person name="Kraege A."/>
            <person name="Thomma B."/>
        </authorList>
    </citation>
    <scope>NUCLEOTIDE SEQUENCE [LARGE SCALE GENOMIC DNA]</scope>
</reference>
<dbReference type="Proteomes" id="UP001497392">
    <property type="component" value="Unassembled WGS sequence"/>
</dbReference>
<dbReference type="EMBL" id="CAXHTA020000002">
    <property type="protein sequence ID" value="CAL5219135.1"/>
    <property type="molecule type" value="Genomic_DNA"/>
</dbReference>
<keyword evidence="2" id="KW-1185">Reference proteome</keyword>
<evidence type="ECO:0000313" key="1">
    <source>
        <dbReference type="EMBL" id="CAL5219135.1"/>
    </source>
</evidence>
<dbReference type="SUPFAM" id="SSF49562">
    <property type="entry name" value="C2 domain (Calcium/lipid-binding domain, CaLB)"/>
    <property type="match status" value="1"/>
</dbReference>
<name>A0ABP1FKK3_9CHLO</name>
<proteinExistence type="predicted"/>
<dbReference type="InterPro" id="IPR035892">
    <property type="entry name" value="C2_domain_sf"/>
</dbReference>
<comment type="caution">
    <text evidence="1">The sequence shown here is derived from an EMBL/GenBank/DDBJ whole genome shotgun (WGS) entry which is preliminary data.</text>
</comment>
<gene>
    <name evidence="1" type="primary">g910</name>
    <name evidence="1" type="ORF">VP750_LOCUS794</name>
</gene>
<evidence type="ECO:0000313" key="2">
    <source>
        <dbReference type="Proteomes" id="UP001497392"/>
    </source>
</evidence>